<gene>
    <name evidence="3" type="ORF">LZC94_27990</name>
</gene>
<evidence type="ECO:0000313" key="4">
    <source>
        <dbReference type="Proteomes" id="UP001370348"/>
    </source>
</evidence>
<proteinExistence type="predicted"/>
<keyword evidence="4" id="KW-1185">Reference proteome</keyword>
<protein>
    <submittedName>
        <fullName evidence="3">Glycosyltransferase family 4 protein</fullName>
    </submittedName>
</protein>
<name>A0ABZ2LLS0_9BACT</name>
<dbReference type="SUPFAM" id="SSF53756">
    <property type="entry name" value="UDP-Glycosyltransferase/glycogen phosphorylase"/>
    <property type="match status" value="1"/>
</dbReference>
<dbReference type="PANTHER" id="PTHR12526:SF630">
    <property type="entry name" value="GLYCOSYLTRANSFERASE"/>
    <property type="match status" value="1"/>
</dbReference>
<dbReference type="RefSeq" id="WP_394821309.1">
    <property type="nucleotide sequence ID" value="NZ_CP089984.1"/>
</dbReference>
<dbReference type="Gene3D" id="3.40.50.2000">
    <property type="entry name" value="Glycogen Phosphorylase B"/>
    <property type="match status" value="2"/>
</dbReference>
<dbReference type="Proteomes" id="UP001370348">
    <property type="component" value="Chromosome"/>
</dbReference>
<accession>A0ABZ2LLS0</accession>
<dbReference type="InterPro" id="IPR028098">
    <property type="entry name" value="Glyco_trans_4-like_N"/>
</dbReference>
<reference evidence="3 4" key="1">
    <citation type="submission" date="2021-12" db="EMBL/GenBank/DDBJ databases">
        <title>Discovery of the Pendulisporaceae a myxobacterial family with distinct sporulation behavior and unique specialized metabolism.</title>
        <authorList>
            <person name="Garcia R."/>
            <person name="Popoff A."/>
            <person name="Bader C.D."/>
            <person name="Loehr J."/>
            <person name="Walesch S."/>
            <person name="Walt C."/>
            <person name="Boldt J."/>
            <person name="Bunk B."/>
            <person name="Haeckl F.J.F.P.J."/>
            <person name="Gunesch A.P."/>
            <person name="Birkelbach J."/>
            <person name="Nuebel U."/>
            <person name="Pietschmann T."/>
            <person name="Bach T."/>
            <person name="Mueller R."/>
        </authorList>
    </citation>
    <scope>NUCLEOTIDE SEQUENCE [LARGE SCALE GENOMIC DNA]</scope>
    <source>
        <strain evidence="3 4">MSr11954</strain>
    </source>
</reference>
<dbReference type="Pfam" id="PF13439">
    <property type="entry name" value="Glyco_transf_4"/>
    <property type="match status" value="1"/>
</dbReference>
<feature type="domain" description="Glycosyltransferase subfamily 4-like N-terminal" evidence="2">
    <location>
        <begin position="16"/>
        <end position="190"/>
    </location>
</feature>
<evidence type="ECO:0000313" key="3">
    <source>
        <dbReference type="EMBL" id="WXB11687.1"/>
    </source>
</evidence>
<dbReference type="EMBL" id="CP089984">
    <property type="protein sequence ID" value="WXB11687.1"/>
    <property type="molecule type" value="Genomic_DNA"/>
</dbReference>
<sequence length="425" mass="45988">MPLRILFLNPGAILGGAERVLLDLIASVRALAPEVHVGLVVGAPGPLVDAVRAHGAEVHVVPLPDRLAGLGDSHLGSASPFVRLRMARGAKELAAYASRLRKVIRTFEPSVIHTHGIKMHLLAAAVRPRAVPLVWHVHDFLGARPVSARFFRLGQRRADLAIANSRAVAEDTRKLAPELEVRVMYNGIDEATFSPDGPRAPLDAWAGMEPLDRLGPGALRVGLIATYARWKGHEVFLDAIARLAERTDLPPIRFYIIGGPVYATGNHGQYSNEELRALAEARGIASRVAFVPFQEHPQSVYRALDMVVHASTRPEPFGMIIVEAMATARPVIVSHAGGAAELYRDGVDGVGAPPGDAARLAESIARLAEDASLRQKLGQAARLTAESRFSRERLGAELLAIYSDLFTRYGSVTGLKRPRLTKIFQ</sequence>
<dbReference type="InterPro" id="IPR001296">
    <property type="entry name" value="Glyco_trans_1"/>
</dbReference>
<organism evidence="3 4">
    <name type="scientific">Pendulispora albinea</name>
    <dbReference type="NCBI Taxonomy" id="2741071"/>
    <lineage>
        <taxon>Bacteria</taxon>
        <taxon>Pseudomonadati</taxon>
        <taxon>Myxococcota</taxon>
        <taxon>Myxococcia</taxon>
        <taxon>Myxococcales</taxon>
        <taxon>Sorangiineae</taxon>
        <taxon>Pendulisporaceae</taxon>
        <taxon>Pendulispora</taxon>
    </lineage>
</organism>
<dbReference type="PANTHER" id="PTHR12526">
    <property type="entry name" value="GLYCOSYLTRANSFERASE"/>
    <property type="match status" value="1"/>
</dbReference>
<feature type="domain" description="Glycosyl transferase family 1" evidence="1">
    <location>
        <begin position="224"/>
        <end position="382"/>
    </location>
</feature>
<evidence type="ECO:0000259" key="1">
    <source>
        <dbReference type="Pfam" id="PF00534"/>
    </source>
</evidence>
<dbReference type="CDD" id="cd03801">
    <property type="entry name" value="GT4_PimA-like"/>
    <property type="match status" value="1"/>
</dbReference>
<dbReference type="Pfam" id="PF00534">
    <property type="entry name" value="Glycos_transf_1"/>
    <property type="match status" value="1"/>
</dbReference>
<evidence type="ECO:0000259" key="2">
    <source>
        <dbReference type="Pfam" id="PF13439"/>
    </source>
</evidence>